<dbReference type="GO" id="GO:0003755">
    <property type="term" value="F:peptidyl-prolyl cis-trans isomerase activity"/>
    <property type="evidence" value="ECO:0007669"/>
    <property type="project" value="UniProtKB-UniRule"/>
</dbReference>
<evidence type="ECO:0000256" key="4">
    <source>
        <dbReference type="ARBA" id="ARBA00023235"/>
    </source>
</evidence>
<dbReference type="AlphaFoldDB" id="A0A816MKR0"/>
<feature type="region of interest" description="Disordered" evidence="7">
    <location>
        <begin position="1"/>
        <end position="32"/>
    </location>
</feature>
<dbReference type="SMR" id="A0A816MKR0"/>
<dbReference type="PROSITE" id="PS50198">
    <property type="entry name" value="PPIC_PPIASE_2"/>
    <property type="match status" value="1"/>
</dbReference>
<feature type="compositionally biased region" description="Basic and acidic residues" evidence="7">
    <location>
        <begin position="22"/>
        <end position="32"/>
    </location>
</feature>
<protein>
    <recommendedName>
        <fullName evidence="6">Peptidyl-prolyl cis-trans isomerase</fullName>
        <ecNumber evidence="6">5.2.1.8</ecNumber>
    </recommendedName>
</protein>
<name>A0A816MKR0_BRANA</name>
<evidence type="ECO:0000256" key="1">
    <source>
        <dbReference type="ARBA" id="ARBA00000971"/>
    </source>
</evidence>
<keyword evidence="3 5" id="KW-0697">Rotamase</keyword>
<evidence type="ECO:0000259" key="8">
    <source>
        <dbReference type="PROSITE" id="PS50198"/>
    </source>
</evidence>
<gene>
    <name evidence="9" type="ORF">DARMORV10_C07P19400.1</name>
</gene>
<reference evidence="9" key="1">
    <citation type="submission" date="2021-01" db="EMBL/GenBank/DDBJ databases">
        <authorList>
            <consortium name="Genoscope - CEA"/>
            <person name="William W."/>
        </authorList>
    </citation>
    <scope>NUCLEOTIDE SEQUENCE</scope>
</reference>
<evidence type="ECO:0000256" key="5">
    <source>
        <dbReference type="PROSITE-ProRule" id="PRU00278"/>
    </source>
</evidence>
<dbReference type="PANTHER" id="PTHR45995">
    <property type="match status" value="1"/>
</dbReference>
<proteinExistence type="inferred from homology"/>
<evidence type="ECO:0000256" key="7">
    <source>
        <dbReference type="SAM" id="MobiDB-lite"/>
    </source>
</evidence>
<dbReference type="Pfam" id="PF00639">
    <property type="entry name" value="Rotamase"/>
    <property type="match status" value="1"/>
</dbReference>
<comment type="similarity">
    <text evidence="2">Belongs to the PpiC/parvulin rotamase family. PIN4 subfamily.</text>
</comment>
<evidence type="ECO:0000256" key="3">
    <source>
        <dbReference type="ARBA" id="ARBA00023110"/>
    </source>
</evidence>
<dbReference type="EC" id="5.2.1.8" evidence="6"/>
<dbReference type="SUPFAM" id="SSF54534">
    <property type="entry name" value="FKBP-like"/>
    <property type="match status" value="1"/>
</dbReference>
<evidence type="ECO:0000256" key="6">
    <source>
        <dbReference type="RuleBase" id="RU363014"/>
    </source>
</evidence>
<keyword evidence="4 5" id="KW-0413">Isomerase</keyword>
<evidence type="ECO:0000313" key="9">
    <source>
        <dbReference type="EMBL" id="CAF1975697.1"/>
    </source>
</evidence>
<dbReference type="InterPro" id="IPR043323">
    <property type="entry name" value="PIN4"/>
</dbReference>
<organism evidence="9">
    <name type="scientific">Brassica napus</name>
    <name type="common">Rape</name>
    <dbReference type="NCBI Taxonomy" id="3708"/>
    <lineage>
        <taxon>Eukaryota</taxon>
        <taxon>Viridiplantae</taxon>
        <taxon>Streptophyta</taxon>
        <taxon>Embryophyta</taxon>
        <taxon>Tracheophyta</taxon>
        <taxon>Spermatophyta</taxon>
        <taxon>Magnoliopsida</taxon>
        <taxon>eudicotyledons</taxon>
        <taxon>Gunneridae</taxon>
        <taxon>Pentapetalae</taxon>
        <taxon>rosids</taxon>
        <taxon>malvids</taxon>
        <taxon>Brassicales</taxon>
        <taxon>Brassicaceae</taxon>
        <taxon>Brassiceae</taxon>
        <taxon>Brassica</taxon>
    </lineage>
</organism>
<evidence type="ECO:0000256" key="2">
    <source>
        <dbReference type="ARBA" id="ARBA00010242"/>
    </source>
</evidence>
<dbReference type="GO" id="GO:0003677">
    <property type="term" value="F:DNA binding"/>
    <property type="evidence" value="ECO:0007669"/>
    <property type="project" value="InterPro"/>
</dbReference>
<comment type="catalytic activity">
    <reaction evidence="1 6">
        <text>[protein]-peptidylproline (omega=180) = [protein]-peptidylproline (omega=0)</text>
        <dbReference type="Rhea" id="RHEA:16237"/>
        <dbReference type="Rhea" id="RHEA-COMP:10747"/>
        <dbReference type="Rhea" id="RHEA-COMP:10748"/>
        <dbReference type="ChEBI" id="CHEBI:83833"/>
        <dbReference type="ChEBI" id="CHEBI:83834"/>
        <dbReference type="EC" id="5.2.1.8"/>
    </reaction>
</comment>
<feature type="domain" description="PpiC" evidence="8">
    <location>
        <begin position="65"/>
        <end position="122"/>
    </location>
</feature>
<dbReference type="InterPro" id="IPR000297">
    <property type="entry name" value="PPIase_PpiC"/>
</dbReference>
<dbReference type="GO" id="GO:0006364">
    <property type="term" value="P:rRNA processing"/>
    <property type="evidence" value="ECO:0007669"/>
    <property type="project" value="InterPro"/>
</dbReference>
<dbReference type="Proteomes" id="UP001295469">
    <property type="component" value="Chromosome C07"/>
</dbReference>
<sequence>MGKDAKAGGKGKGKQASGSDEAPPRGKENQERLLMRDMYYAKSKERSTVTRFLLLSLQRPMMLPIAAEYLEGPSGKKGGDLGWFPRDKMAGPFQDVAVNTPVGVTSASFKSTRRYHIIFPEGRKN</sequence>
<dbReference type="InterPro" id="IPR046357">
    <property type="entry name" value="PPIase_dom_sf"/>
</dbReference>
<accession>A0A816MKR0</accession>
<dbReference type="Gene3D" id="3.10.50.40">
    <property type="match status" value="1"/>
</dbReference>
<dbReference type="EMBL" id="HG994371">
    <property type="protein sequence ID" value="CAF1975697.1"/>
    <property type="molecule type" value="Genomic_DNA"/>
</dbReference>